<name>A0AAD7WX12_9TELE</name>
<keyword evidence="1" id="KW-1133">Transmembrane helix</keyword>
<dbReference type="Proteomes" id="UP001221898">
    <property type="component" value="Unassembled WGS sequence"/>
</dbReference>
<proteinExistence type="predicted"/>
<reference evidence="2" key="1">
    <citation type="journal article" date="2023" name="Science">
        <title>Genome structures resolve the early diversification of teleost fishes.</title>
        <authorList>
            <person name="Parey E."/>
            <person name="Louis A."/>
            <person name="Montfort J."/>
            <person name="Bouchez O."/>
            <person name="Roques C."/>
            <person name="Iampietro C."/>
            <person name="Lluch J."/>
            <person name="Castinel A."/>
            <person name="Donnadieu C."/>
            <person name="Desvignes T."/>
            <person name="Floi Bucao C."/>
            <person name="Jouanno E."/>
            <person name="Wen M."/>
            <person name="Mejri S."/>
            <person name="Dirks R."/>
            <person name="Jansen H."/>
            <person name="Henkel C."/>
            <person name="Chen W.J."/>
            <person name="Zahm M."/>
            <person name="Cabau C."/>
            <person name="Klopp C."/>
            <person name="Thompson A.W."/>
            <person name="Robinson-Rechavi M."/>
            <person name="Braasch I."/>
            <person name="Lecointre G."/>
            <person name="Bobe J."/>
            <person name="Postlethwait J.H."/>
            <person name="Berthelot C."/>
            <person name="Roest Crollius H."/>
            <person name="Guiguen Y."/>
        </authorList>
    </citation>
    <scope>NUCLEOTIDE SEQUENCE</scope>
    <source>
        <strain evidence="2">NC1722</strain>
    </source>
</reference>
<evidence type="ECO:0000313" key="2">
    <source>
        <dbReference type="EMBL" id="KAJ8411404.1"/>
    </source>
</evidence>
<dbReference type="AlphaFoldDB" id="A0AAD7WX12"/>
<accession>A0AAD7WX12</accession>
<gene>
    <name evidence="2" type="ORF">AAFF_G00174100</name>
</gene>
<evidence type="ECO:0000256" key="1">
    <source>
        <dbReference type="SAM" id="Phobius"/>
    </source>
</evidence>
<comment type="caution">
    <text evidence="2">The sequence shown here is derived from an EMBL/GenBank/DDBJ whole genome shotgun (WGS) entry which is preliminary data.</text>
</comment>
<evidence type="ECO:0000313" key="3">
    <source>
        <dbReference type="Proteomes" id="UP001221898"/>
    </source>
</evidence>
<protein>
    <submittedName>
        <fullName evidence="2">Uncharacterized protein</fullName>
    </submittedName>
</protein>
<dbReference type="PANTHER" id="PTHR14776">
    <property type="entry name" value="CADHERIN-LIKE AND PC-ESTERASE DOMAIN-CONTAINING PROTEIN 1"/>
    <property type="match status" value="1"/>
</dbReference>
<keyword evidence="3" id="KW-1185">Reference proteome</keyword>
<dbReference type="PANTHER" id="PTHR14776:SF1">
    <property type="entry name" value="CADHERIN-LIKE AND PC-ESTERASE DOMAIN-CONTAINING PROTEIN 1"/>
    <property type="match status" value="1"/>
</dbReference>
<keyword evidence="1" id="KW-0472">Membrane</keyword>
<sequence>MVCLLSPASERAREAGMFCRRVWWALRRRCCPRSVLLVGVAICLFYQTLVVARSRFKASPTVSNQPNKSKESDGQSAQLPIKHPERLLSVIEGLRNETTKGQLIQLLRGGNAVVLTGRQVATDTEVQLYQRVLQQYGFRVGVFRHTEAAAALRQDIGQSGDGDWSVLICLPGSERSCRKEMDSRHILSHQRVNTIPGIARAFSDSDGLCRFQSDSRLSGLEFPIIPSACVQPRAAHGPSRTEWARPSAPLGPGTGRGFVATVKVYVLITSVTPLTAFFHPAGLVRTHPSSSGYVTTLQAFFLKQLGANASLALENMREAMGGVLLAAAATGASEPHGRCSLCFQLLTVTLHFNASLHPVIGQVQKELHFEDMEDPDFEGQITRELILEDVLNFLLSAHAQSNNVLTRGLDALIGEKYGGCVGTNGACLPPDQALSLLQFVHQLKTPGPFKLLYPASSPRLAALQRRLYRRFRTPEDSGRGVRLATLLDLARLFQNGNQTGMGESQGWGGRKPSEYSQNSQLEKDYSWWSDCGHEKCLDPHLRQVYTDPQLVLVPPFSPWVKEYRAEVPFDVVTVRIRAEPVDCRCQVHLDERRGPRISILVMDESEPERVIMTIYRGQHIERLCPVLPIWLTT</sequence>
<feature type="transmembrane region" description="Helical" evidence="1">
    <location>
        <begin position="30"/>
        <end position="49"/>
    </location>
</feature>
<keyword evidence="1" id="KW-0812">Transmembrane</keyword>
<organism evidence="2 3">
    <name type="scientific">Aldrovandia affinis</name>
    <dbReference type="NCBI Taxonomy" id="143900"/>
    <lineage>
        <taxon>Eukaryota</taxon>
        <taxon>Metazoa</taxon>
        <taxon>Chordata</taxon>
        <taxon>Craniata</taxon>
        <taxon>Vertebrata</taxon>
        <taxon>Euteleostomi</taxon>
        <taxon>Actinopterygii</taxon>
        <taxon>Neopterygii</taxon>
        <taxon>Teleostei</taxon>
        <taxon>Notacanthiformes</taxon>
        <taxon>Halosauridae</taxon>
        <taxon>Aldrovandia</taxon>
    </lineage>
</organism>
<dbReference type="EMBL" id="JAINUG010000023">
    <property type="protein sequence ID" value="KAJ8411404.1"/>
    <property type="molecule type" value="Genomic_DNA"/>
</dbReference>